<gene>
    <name evidence="2" type="ORF">SAMN06273572_10499</name>
</gene>
<dbReference type="OrthoDB" id="7355345at2"/>
<keyword evidence="2" id="KW-0223">Dioxygenase</keyword>
<dbReference type="Gene3D" id="3.10.180.10">
    <property type="entry name" value="2,3-Dihydroxybiphenyl 1,2-Dioxygenase, domain 1"/>
    <property type="match status" value="1"/>
</dbReference>
<organism evidence="2 3">
    <name type="scientific">Pontivivens marinum</name>
    <dbReference type="NCBI Taxonomy" id="1690039"/>
    <lineage>
        <taxon>Bacteria</taxon>
        <taxon>Pseudomonadati</taxon>
        <taxon>Pseudomonadota</taxon>
        <taxon>Alphaproteobacteria</taxon>
        <taxon>Rhodobacterales</taxon>
        <taxon>Paracoccaceae</taxon>
        <taxon>Pontivivens</taxon>
    </lineage>
</organism>
<dbReference type="PROSITE" id="PS51819">
    <property type="entry name" value="VOC"/>
    <property type="match status" value="1"/>
</dbReference>
<name>A0A2C9CS85_9RHOB</name>
<evidence type="ECO:0000313" key="2">
    <source>
        <dbReference type="EMBL" id="SOH94401.1"/>
    </source>
</evidence>
<sequence>MTRLEHVNVTVADADATSQMLCALFDWHIRWQGTGKLGGRSIHVGENDSYLAIWAPAAGDPQPQDSGRLNHIGVVVDDLDAVEAKVLAAGYTTTNHADYEPGRRFYFAEENGIEIEIISYA</sequence>
<keyword evidence="3" id="KW-1185">Reference proteome</keyword>
<evidence type="ECO:0000313" key="3">
    <source>
        <dbReference type="Proteomes" id="UP000220034"/>
    </source>
</evidence>
<dbReference type="CDD" id="cd06587">
    <property type="entry name" value="VOC"/>
    <property type="match status" value="1"/>
</dbReference>
<dbReference type="EMBL" id="OCTN01000004">
    <property type="protein sequence ID" value="SOH94401.1"/>
    <property type="molecule type" value="Genomic_DNA"/>
</dbReference>
<evidence type="ECO:0000259" key="1">
    <source>
        <dbReference type="PROSITE" id="PS51819"/>
    </source>
</evidence>
<dbReference type="InterPro" id="IPR037523">
    <property type="entry name" value="VOC_core"/>
</dbReference>
<dbReference type="AlphaFoldDB" id="A0A2C9CS85"/>
<dbReference type="RefSeq" id="WP_097929994.1">
    <property type="nucleotide sequence ID" value="NZ_OCTN01000004.1"/>
</dbReference>
<dbReference type="Proteomes" id="UP000220034">
    <property type="component" value="Unassembled WGS sequence"/>
</dbReference>
<dbReference type="GO" id="GO:0051213">
    <property type="term" value="F:dioxygenase activity"/>
    <property type="evidence" value="ECO:0007669"/>
    <property type="project" value="UniProtKB-KW"/>
</dbReference>
<dbReference type="InterPro" id="IPR029068">
    <property type="entry name" value="Glyas_Bleomycin-R_OHBP_Dase"/>
</dbReference>
<proteinExistence type="predicted"/>
<dbReference type="SUPFAM" id="SSF54593">
    <property type="entry name" value="Glyoxalase/Bleomycin resistance protein/Dihydroxybiphenyl dioxygenase"/>
    <property type="match status" value="1"/>
</dbReference>
<protein>
    <submittedName>
        <fullName evidence="2">Catechol 2,3-dioxygenase</fullName>
    </submittedName>
</protein>
<feature type="domain" description="VOC" evidence="1">
    <location>
        <begin position="3"/>
        <end position="120"/>
    </location>
</feature>
<keyword evidence="2" id="KW-0560">Oxidoreductase</keyword>
<dbReference type="InterPro" id="IPR004360">
    <property type="entry name" value="Glyas_Fos-R_dOase_dom"/>
</dbReference>
<accession>A0A2C9CS85</accession>
<reference evidence="3" key="1">
    <citation type="submission" date="2017-09" db="EMBL/GenBank/DDBJ databases">
        <authorList>
            <person name="Varghese N."/>
            <person name="Submissions S."/>
        </authorList>
    </citation>
    <scope>NUCLEOTIDE SEQUENCE [LARGE SCALE GENOMIC DNA]</scope>
    <source>
        <strain evidence="3">C7</strain>
    </source>
</reference>
<dbReference type="Pfam" id="PF00903">
    <property type="entry name" value="Glyoxalase"/>
    <property type="match status" value="1"/>
</dbReference>